<proteinExistence type="predicted"/>
<accession>A0A3D8R432</accession>
<sequence length="181" mass="19930">MSFFVQKRRAYTHAIMENATEPKWYTEFRAKLNSDPNTAEDHTLYIGQPANTPRGINPTTQYTVILHGKNSKSCHSWYLDHPTGNAHDLHLGPFALVHTVHPAPAEGSSCPCAQLQTVRVGQVDAVDYEKFVAIIASLDPSLASHAFVSDVLQFGRAADILYNHQVICAFKALFGVGPSPK</sequence>
<dbReference type="EMBL" id="PVWQ01000011">
    <property type="protein sequence ID" value="RDW68718.1"/>
    <property type="molecule type" value="Genomic_DNA"/>
</dbReference>
<protein>
    <submittedName>
        <fullName evidence="1">Uncharacterized protein</fullName>
    </submittedName>
</protein>
<name>A0A3D8R432_9EURO</name>
<dbReference type="GeneID" id="38118848"/>
<keyword evidence="2" id="KW-1185">Reference proteome</keyword>
<gene>
    <name evidence="1" type="ORF">DSM5745_08478</name>
</gene>
<dbReference type="Proteomes" id="UP000256690">
    <property type="component" value="Unassembled WGS sequence"/>
</dbReference>
<evidence type="ECO:0000313" key="2">
    <source>
        <dbReference type="Proteomes" id="UP000256690"/>
    </source>
</evidence>
<dbReference type="RefSeq" id="XP_026600507.1">
    <property type="nucleotide sequence ID" value="XM_026750494.1"/>
</dbReference>
<comment type="caution">
    <text evidence="1">The sequence shown here is derived from an EMBL/GenBank/DDBJ whole genome shotgun (WGS) entry which is preliminary data.</text>
</comment>
<reference evidence="1 2" key="1">
    <citation type="journal article" date="2018" name="IMA Fungus">
        <title>IMA Genome-F 9: Draft genome sequence of Annulohypoxylon stygium, Aspergillus mulundensis, Berkeleyomyces basicola (syn. Thielaviopsis basicola), Ceratocystis smalleyi, two Cercospora beticola strains, Coleophoma cylindrospora, Fusarium fracticaudum, Phialophora cf. hyalina, and Morchella septimelata.</title>
        <authorList>
            <person name="Wingfield B.D."/>
            <person name="Bills G.F."/>
            <person name="Dong Y."/>
            <person name="Huang W."/>
            <person name="Nel W.J."/>
            <person name="Swalarsk-Parry B.S."/>
            <person name="Vaghefi N."/>
            <person name="Wilken P.M."/>
            <person name="An Z."/>
            <person name="de Beer Z.W."/>
            <person name="De Vos L."/>
            <person name="Chen L."/>
            <person name="Duong T.A."/>
            <person name="Gao Y."/>
            <person name="Hammerbacher A."/>
            <person name="Kikkert J.R."/>
            <person name="Li Y."/>
            <person name="Li H."/>
            <person name="Li K."/>
            <person name="Li Q."/>
            <person name="Liu X."/>
            <person name="Ma X."/>
            <person name="Naidoo K."/>
            <person name="Pethybridge S.J."/>
            <person name="Sun J."/>
            <person name="Steenkamp E.T."/>
            <person name="van der Nest M.A."/>
            <person name="van Wyk S."/>
            <person name="Wingfield M.J."/>
            <person name="Xiong C."/>
            <person name="Yue Q."/>
            <person name="Zhang X."/>
        </authorList>
    </citation>
    <scope>NUCLEOTIDE SEQUENCE [LARGE SCALE GENOMIC DNA]</scope>
    <source>
        <strain evidence="1 2">DSM 5745</strain>
    </source>
</reference>
<dbReference type="AlphaFoldDB" id="A0A3D8R432"/>
<organism evidence="1 2">
    <name type="scientific">Aspergillus mulundensis</name>
    <dbReference type="NCBI Taxonomy" id="1810919"/>
    <lineage>
        <taxon>Eukaryota</taxon>
        <taxon>Fungi</taxon>
        <taxon>Dikarya</taxon>
        <taxon>Ascomycota</taxon>
        <taxon>Pezizomycotina</taxon>
        <taxon>Eurotiomycetes</taxon>
        <taxon>Eurotiomycetidae</taxon>
        <taxon>Eurotiales</taxon>
        <taxon>Aspergillaceae</taxon>
        <taxon>Aspergillus</taxon>
        <taxon>Aspergillus subgen. Nidulantes</taxon>
    </lineage>
</organism>
<evidence type="ECO:0000313" key="1">
    <source>
        <dbReference type="EMBL" id="RDW68718.1"/>
    </source>
</evidence>